<dbReference type="FunFam" id="3.30.565.10:FF:000023">
    <property type="entry name" value="PAS domain-containing sensor histidine kinase"/>
    <property type="match status" value="1"/>
</dbReference>
<dbReference type="SUPFAM" id="SSF47384">
    <property type="entry name" value="Homodimeric domain of signal transducing histidine kinase"/>
    <property type="match status" value="1"/>
</dbReference>
<dbReference type="RefSeq" id="WP_093318935.1">
    <property type="nucleotide sequence ID" value="NZ_FOAF01000001.1"/>
</dbReference>
<dbReference type="PROSITE" id="PS50885">
    <property type="entry name" value="HAMP"/>
    <property type="match status" value="1"/>
</dbReference>
<dbReference type="AlphaFoldDB" id="A0A1H7J1X2"/>
<dbReference type="Pfam" id="PF00512">
    <property type="entry name" value="HisKA"/>
    <property type="match status" value="1"/>
</dbReference>
<comment type="subcellular location">
    <subcellularLocation>
        <location evidence="3">Cell membrane</location>
    </subcellularLocation>
    <subcellularLocation>
        <location evidence="2">Membrane</location>
        <topology evidence="2">Multi-pass membrane protein</topology>
    </subcellularLocation>
</comment>
<dbReference type="GO" id="GO:0005524">
    <property type="term" value="F:ATP binding"/>
    <property type="evidence" value="ECO:0007669"/>
    <property type="project" value="UniProtKB-KW"/>
</dbReference>
<evidence type="ECO:0000256" key="6">
    <source>
        <dbReference type="ARBA" id="ARBA00022553"/>
    </source>
</evidence>
<feature type="domain" description="PAS" evidence="16">
    <location>
        <begin position="227"/>
        <end position="272"/>
    </location>
</feature>
<evidence type="ECO:0000256" key="7">
    <source>
        <dbReference type="ARBA" id="ARBA00022679"/>
    </source>
</evidence>
<dbReference type="GO" id="GO:0000155">
    <property type="term" value="F:phosphorelay sensor kinase activity"/>
    <property type="evidence" value="ECO:0007669"/>
    <property type="project" value="InterPro"/>
</dbReference>
<accession>A0A1H7J1X2</accession>
<dbReference type="Proteomes" id="UP000199421">
    <property type="component" value="Unassembled WGS sequence"/>
</dbReference>
<reference evidence="19" key="1">
    <citation type="submission" date="2016-10" db="EMBL/GenBank/DDBJ databases">
        <authorList>
            <person name="Varghese N."/>
            <person name="Submissions S."/>
        </authorList>
    </citation>
    <scope>NUCLEOTIDE SEQUENCE [LARGE SCALE GENOMIC DNA]</scope>
    <source>
        <strain evidence="19">DSM 18733</strain>
    </source>
</reference>
<dbReference type="Pfam" id="PF00672">
    <property type="entry name" value="HAMP"/>
    <property type="match status" value="1"/>
</dbReference>
<keyword evidence="13" id="KW-0902">Two-component regulatory system</keyword>
<dbReference type="InterPro" id="IPR035965">
    <property type="entry name" value="PAS-like_dom_sf"/>
</dbReference>
<dbReference type="GO" id="GO:0007234">
    <property type="term" value="P:osmosensory signaling via phosphorelay pathway"/>
    <property type="evidence" value="ECO:0007669"/>
    <property type="project" value="TreeGrafter"/>
</dbReference>
<evidence type="ECO:0000256" key="9">
    <source>
        <dbReference type="ARBA" id="ARBA00022741"/>
    </source>
</evidence>
<evidence type="ECO:0000256" key="1">
    <source>
        <dbReference type="ARBA" id="ARBA00000085"/>
    </source>
</evidence>
<dbReference type="PANTHER" id="PTHR42878">
    <property type="entry name" value="TWO-COMPONENT HISTIDINE KINASE"/>
    <property type="match status" value="1"/>
</dbReference>
<dbReference type="Pfam" id="PF02518">
    <property type="entry name" value="HATPase_c"/>
    <property type="match status" value="1"/>
</dbReference>
<dbReference type="InterPro" id="IPR004358">
    <property type="entry name" value="Sig_transdc_His_kin-like_C"/>
</dbReference>
<dbReference type="STRING" id="407022.SAMN05661044_00895"/>
<comment type="catalytic activity">
    <reaction evidence="1">
        <text>ATP + protein L-histidine = ADP + protein N-phospho-L-histidine.</text>
        <dbReference type="EC" id="2.7.13.3"/>
    </reaction>
</comment>
<dbReference type="GO" id="GO:0006355">
    <property type="term" value="P:regulation of DNA-templated transcription"/>
    <property type="evidence" value="ECO:0007669"/>
    <property type="project" value="InterPro"/>
</dbReference>
<dbReference type="InterPro" id="IPR003661">
    <property type="entry name" value="HisK_dim/P_dom"/>
</dbReference>
<dbReference type="Pfam" id="PF00989">
    <property type="entry name" value="PAS"/>
    <property type="match status" value="1"/>
</dbReference>
<dbReference type="SMART" id="SM00304">
    <property type="entry name" value="HAMP"/>
    <property type="match status" value="1"/>
</dbReference>
<dbReference type="GO" id="GO:0030295">
    <property type="term" value="F:protein kinase activator activity"/>
    <property type="evidence" value="ECO:0007669"/>
    <property type="project" value="TreeGrafter"/>
</dbReference>
<dbReference type="InterPro" id="IPR036097">
    <property type="entry name" value="HisK_dim/P_sf"/>
</dbReference>
<keyword evidence="14" id="KW-0472">Membrane</keyword>
<organism evidence="18 19">
    <name type="scientific">Olivibacter domesticus</name>
    <name type="common">Pseudosphingobacterium domesticum</name>
    <dbReference type="NCBI Taxonomy" id="407022"/>
    <lineage>
        <taxon>Bacteria</taxon>
        <taxon>Pseudomonadati</taxon>
        <taxon>Bacteroidota</taxon>
        <taxon>Sphingobacteriia</taxon>
        <taxon>Sphingobacteriales</taxon>
        <taxon>Sphingobacteriaceae</taxon>
        <taxon>Olivibacter</taxon>
    </lineage>
</organism>
<keyword evidence="12" id="KW-1133">Transmembrane helix</keyword>
<keyword evidence="11" id="KW-0067">ATP-binding</keyword>
<feature type="domain" description="HAMP" evidence="17">
    <location>
        <begin position="166"/>
        <end position="218"/>
    </location>
</feature>
<dbReference type="InterPro" id="IPR005467">
    <property type="entry name" value="His_kinase_dom"/>
</dbReference>
<evidence type="ECO:0000256" key="13">
    <source>
        <dbReference type="ARBA" id="ARBA00023012"/>
    </source>
</evidence>
<dbReference type="InterPro" id="IPR003594">
    <property type="entry name" value="HATPase_dom"/>
</dbReference>
<dbReference type="EC" id="2.7.13.3" evidence="4"/>
<evidence type="ECO:0000256" key="12">
    <source>
        <dbReference type="ARBA" id="ARBA00022989"/>
    </source>
</evidence>
<dbReference type="PANTHER" id="PTHR42878:SF7">
    <property type="entry name" value="SENSOR HISTIDINE KINASE GLRK"/>
    <property type="match status" value="1"/>
</dbReference>
<evidence type="ECO:0000256" key="10">
    <source>
        <dbReference type="ARBA" id="ARBA00022777"/>
    </source>
</evidence>
<evidence type="ECO:0000259" key="15">
    <source>
        <dbReference type="PROSITE" id="PS50109"/>
    </source>
</evidence>
<feature type="domain" description="Histidine kinase" evidence="15">
    <location>
        <begin position="360"/>
        <end position="576"/>
    </location>
</feature>
<evidence type="ECO:0000256" key="11">
    <source>
        <dbReference type="ARBA" id="ARBA00022840"/>
    </source>
</evidence>
<keyword evidence="5" id="KW-1003">Cell membrane</keyword>
<dbReference type="SMART" id="SM00388">
    <property type="entry name" value="HisKA"/>
    <property type="match status" value="1"/>
</dbReference>
<dbReference type="SMART" id="SM00091">
    <property type="entry name" value="PAS"/>
    <property type="match status" value="1"/>
</dbReference>
<evidence type="ECO:0000313" key="18">
    <source>
        <dbReference type="EMBL" id="SEK68668.1"/>
    </source>
</evidence>
<keyword evidence="19" id="KW-1185">Reference proteome</keyword>
<evidence type="ECO:0000256" key="3">
    <source>
        <dbReference type="ARBA" id="ARBA00004236"/>
    </source>
</evidence>
<dbReference type="OrthoDB" id="9813151at2"/>
<keyword evidence="8" id="KW-0812">Transmembrane</keyword>
<dbReference type="SUPFAM" id="SSF55874">
    <property type="entry name" value="ATPase domain of HSP90 chaperone/DNA topoisomerase II/histidine kinase"/>
    <property type="match status" value="1"/>
</dbReference>
<evidence type="ECO:0000256" key="5">
    <source>
        <dbReference type="ARBA" id="ARBA00022475"/>
    </source>
</evidence>
<name>A0A1H7J1X2_OLID1</name>
<dbReference type="InterPro" id="IPR003660">
    <property type="entry name" value="HAMP_dom"/>
</dbReference>
<dbReference type="PROSITE" id="PS50109">
    <property type="entry name" value="HIS_KIN"/>
    <property type="match status" value="1"/>
</dbReference>
<dbReference type="SMART" id="SM00387">
    <property type="entry name" value="HATPase_c"/>
    <property type="match status" value="1"/>
</dbReference>
<dbReference type="Gene3D" id="3.30.565.10">
    <property type="entry name" value="Histidine kinase-like ATPase, C-terminal domain"/>
    <property type="match status" value="1"/>
</dbReference>
<dbReference type="CDD" id="cd00082">
    <property type="entry name" value="HisKA"/>
    <property type="match status" value="1"/>
</dbReference>
<evidence type="ECO:0000256" key="2">
    <source>
        <dbReference type="ARBA" id="ARBA00004141"/>
    </source>
</evidence>
<dbReference type="InterPro" id="IPR013767">
    <property type="entry name" value="PAS_fold"/>
</dbReference>
<proteinExistence type="predicted"/>
<dbReference type="EMBL" id="FOAF01000001">
    <property type="protein sequence ID" value="SEK68668.1"/>
    <property type="molecule type" value="Genomic_DNA"/>
</dbReference>
<keyword evidence="6" id="KW-0597">Phosphoprotein</keyword>
<dbReference type="Gene3D" id="6.10.340.10">
    <property type="match status" value="1"/>
</dbReference>
<dbReference type="CDD" id="cd00130">
    <property type="entry name" value="PAS"/>
    <property type="match status" value="1"/>
</dbReference>
<gene>
    <name evidence="18" type="ORF">SAMN05661044_00895</name>
</gene>
<evidence type="ECO:0000259" key="16">
    <source>
        <dbReference type="PROSITE" id="PS50112"/>
    </source>
</evidence>
<evidence type="ECO:0000256" key="4">
    <source>
        <dbReference type="ARBA" id="ARBA00012438"/>
    </source>
</evidence>
<evidence type="ECO:0000256" key="14">
    <source>
        <dbReference type="ARBA" id="ARBA00023136"/>
    </source>
</evidence>
<dbReference type="CDD" id="cd06225">
    <property type="entry name" value="HAMP"/>
    <property type="match status" value="1"/>
</dbReference>
<protein>
    <recommendedName>
        <fullName evidence="4">histidine kinase</fullName>
        <ecNumber evidence="4">2.7.13.3</ecNumber>
    </recommendedName>
</protein>
<keyword evidence="10 18" id="KW-0418">Kinase</keyword>
<dbReference type="PROSITE" id="PS50112">
    <property type="entry name" value="PAS"/>
    <property type="match status" value="1"/>
</dbReference>
<dbReference type="CDD" id="cd00075">
    <property type="entry name" value="HATPase"/>
    <property type="match status" value="1"/>
</dbReference>
<dbReference type="Gene3D" id="3.30.450.20">
    <property type="entry name" value="PAS domain"/>
    <property type="match status" value="1"/>
</dbReference>
<dbReference type="Gene3D" id="1.10.287.130">
    <property type="match status" value="1"/>
</dbReference>
<evidence type="ECO:0000313" key="19">
    <source>
        <dbReference type="Proteomes" id="UP000199421"/>
    </source>
</evidence>
<sequence length="576" mass="64592">MNIKTKLTLGIGVLFLLITLLSGLSVWYIHTLKRDTKKILAANYNTLLYSGNMLRALDELDSQSNALTIFKSNLAKQQVNLTEEGEGDLTVQLSEHFNAFEKRPKDKILLPLIRSDIMEIMRLNMNAIIRKSNIATDTADKAMVWAGVTGATCFIIAFTLLINLPGNIANPIGELTASIKQIASHNYRERVHFESHSEFGELARSFNTMASKLEEYAGSNLSKILMEKRRIDTLINNMQDVVIGLDEKLTVLFANDEALKVLGLEKEKIVGKFITDVASYNDLTRLLIKDINNQSAKKIVHEPIKIFANGKESYFEKELLDISITPAGELIKQHIGYVILLKNITPFRELDLAKTNFIATVSHELKTPIASIKMSLQLLNNEKTGQVNDDQKYLLESIKEDSDRLLRITGELLNMSQVETGNIQLNLQTCDPMQIINYAIEATKISAGQKNIHIKVITTEDSPRIKTDVEKTAWVLTNFLSNAIRYAPEQSEISLSLTKDNDYLVFSVRDYGQGIDKRYQERIFERYFQIPGSSKSGTGLGLAISKDFIEAQGGEIGVESALGQGSRFYFKVLQVA</sequence>
<dbReference type="GO" id="GO:0005886">
    <property type="term" value="C:plasma membrane"/>
    <property type="evidence" value="ECO:0007669"/>
    <property type="project" value="UniProtKB-SubCell"/>
</dbReference>
<evidence type="ECO:0000256" key="8">
    <source>
        <dbReference type="ARBA" id="ARBA00022692"/>
    </source>
</evidence>
<evidence type="ECO:0000259" key="17">
    <source>
        <dbReference type="PROSITE" id="PS50885"/>
    </source>
</evidence>
<keyword evidence="9" id="KW-0547">Nucleotide-binding</keyword>
<dbReference type="SUPFAM" id="SSF55785">
    <property type="entry name" value="PYP-like sensor domain (PAS domain)"/>
    <property type="match status" value="1"/>
</dbReference>
<dbReference type="SUPFAM" id="SSF158472">
    <property type="entry name" value="HAMP domain-like"/>
    <property type="match status" value="1"/>
</dbReference>
<dbReference type="InterPro" id="IPR050351">
    <property type="entry name" value="BphY/WalK/GraS-like"/>
</dbReference>
<dbReference type="InterPro" id="IPR000014">
    <property type="entry name" value="PAS"/>
</dbReference>
<dbReference type="InterPro" id="IPR036890">
    <property type="entry name" value="HATPase_C_sf"/>
</dbReference>
<keyword evidence="7" id="KW-0808">Transferase</keyword>
<dbReference type="PRINTS" id="PR00344">
    <property type="entry name" value="BCTRLSENSOR"/>
</dbReference>
<dbReference type="GO" id="GO:0000156">
    <property type="term" value="F:phosphorelay response regulator activity"/>
    <property type="evidence" value="ECO:0007669"/>
    <property type="project" value="TreeGrafter"/>
</dbReference>